<reference evidence="1 2" key="1">
    <citation type="journal article" date="2014" name="Am. J. Bot.">
        <title>Genome assembly and annotation for red clover (Trifolium pratense; Fabaceae).</title>
        <authorList>
            <person name="Istvanek J."/>
            <person name="Jaros M."/>
            <person name="Krenek A."/>
            <person name="Repkova J."/>
        </authorList>
    </citation>
    <scope>NUCLEOTIDE SEQUENCE [LARGE SCALE GENOMIC DNA]</scope>
    <source>
        <strain evidence="2">cv. Tatra</strain>
        <tissue evidence="1">Young leaves</tissue>
    </source>
</reference>
<evidence type="ECO:0000313" key="1">
    <source>
        <dbReference type="EMBL" id="PNY13833.1"/>
    </source>
</evidence>
<proteinExistence type="predicted"/>
<gene>
    <name evidence="1" type="ORF">L195_g010501</name>
</gene>
<protein>
    <submittedName>
        <fullName evidence="1">Receptor-like kinase</fullName>
    </submittedName>
</protein>
<dbReference type="Proteomes" id="UP000236291">
    <property type="component" value="Unassembled WGS sequence"/>
</dbReference>
<keyword evidence="1" id="KW-0418">Kinase</keyword>
<evidence type="ECO:0000313" key="2">
    <source>
        <dbReference type="Proteomes" id="UP000236291"/>
    </source>
</evidence>
<comment type="caution">
    <text evidence="1">The sequence shown here is derived from an EMBL/GenBank/DDBJ whole genome shotgun (WGS) entry which is preliminary data.</text>
</comment>
<keyword evidence="1" id="KW-0808">Transferase</keyword>
<organism evidence="1 2">
    <name type="scientific">Trifolium pratense</name>
    <name type="common">Red clover</name>
    <dbReference type="NCBI Taxonomy" id="57577"/>
    <lineage>
        <taxon>Eukaryota</taxon>
        <taxon>Viridiplantae</taxon>
        <taxon>Streptophyta</taxon>
        <taxon>Embryophyta</taxon>
        <taxon>Tracheophyta</taxon>
        <taxon>Spermatophyta</taxon>
        <taxon>Magnoliopsida</taxon>
        <taxon>eudicotyledons</taxon>
        <taxon>Gunneridae</taxon>
        <taxon>Pentapetalae</taxon>
        <taxon>rosids</taxon>
        <taxon>fabids</taxon>
        <taxon>Fabales</taxon>
        <taxon>Fabaceae</taxon>
        <taxon>Papilionoideae</taxon>
        <taxon>50 kb inversion clade</taxon>
        <taxon>NPAAA clade</taxon>
        <taxon>Hologalegina</taxon>
        <taxon>IRL clade</taxon>
        <taxon>Trifolieae</taxon>
        <taxon>Trifolium</taxon>
    </lineage>
</organism>
<dbReference type="GO" id="GO:0016301">
    <property type="term" value="F:kinase activity"/>
    <property type="evidence" value="ECO:0007669"/>
    <property type="project" value="UniProtKB-KW"/>
</dbReference>
<reference evidence="1 2" key="2">
    <citation type="journal article" date="2017" name="Front. Plant Sci.">
        <title>Gene Classification and Mining of Molecular Markers Useful in Red Clover (Trifolium pratense) Breeding.</title>
        <authorList>
            <person name="Istvanek J."/>
            <person name="Dluhosova J."/>
            <person name="Dluhos P."/>
            <person name="Patkova L."/>
            <person name="Nedelnik J."/>
            <person name="Repkova J."/>
        </authorList>
    </citation>
    <scope>NUCLEOTIDE SEQUENCE [LARGE SCALE GENOMIC DNA]</scope>
    <source>
        <strain evidence="2">cv. Tatra</strain>
        <tissue evidence="1">Young leaves</tissue>
    </source>
</reference>
<keyword evidence="1" id="KW-0675">Receptor</keyword>
<dbReference type="AlphaFoldDB" id="A0A2K3PEV8"/>
<sequence length="139" mass="16462">MVVRYGFEGGRIQSGERFALQWWRDLLFVKEGGGLRVGNWEDDSEDFLTSMLTKMYWWLRCAGWGGGWRWRRRLFAWEEDPKRECSAILGNFLLQDNASDKWIRRTNTKEGFTVKETYNILAQAENVVSVEINKTIWNN</sequence>
<accession>A0A2K3PEV8</accession>
<dbReference type="EMBL" id="ASHM01006382">
    <property type="protein sequence ID" value="PNY13833.1"/>
    <property type="molecule type" value="Genomic_DNA"/>
</dbReference>
<name>A0A2K3PEV8_TRIPR</name>